<dbReference type="EMBL" id="AP013062">
    <property type="protein sequence ID" value="BAO94166.1"/>
    <property type="molecule type" value="Genomic_DNA"/>
</dbReference>
<dbReference type="InterPro" id="IPR032710">
    <property type="entry name" value="NTF2-like_dom_sf"/>
</dbReference>
<evidence type="ECO:0008006" key="3">
    <source>
        <dbReference type="Google" id="ProtNLM"/>
    </source>
</evidence>
<sequence>MLAEFDSSLSRIEHQRGDPARSSDVVLRVPFRIWRTLMDWSATIDRFLAGWSHDLPTLMTLFSDDVAYRDEPLKAQMNGKDELKDFASSFFSAFPDVEFAANSPAIQSADRAAVVWRATGTHDGKLLDVDPSGKTIDVAGVSVMEFKDGKIVRNVDYWDLATLLRQIGQLPG</sequence>
<name>A0A060PKS1_9BURK</name>
<evidence type="ECO:0000313" key="2">
    <source>
        <dbReference type="Proteomes" id="UP000013966"/>
    </source>
</evidence>
<dbReference type="InterPro" id="IPR009959">
    <property type="entry name" value="Cyclase_SnoaL-like"/>
</dbReference>
<dbReference type="Proteomes" id="UP000013966">
    <property type="component" value="Plasmid p2"/>
</dbReference>
<dbReference type="PANTHER" id="PTHR38436:SF1">
    <property type="entry name" value="ESTER CYCLASE"/>
    <property type="match status" value="1"/>
</dbReference>
<gene>
    <name evidence="1" type="ORF">BRPE64_ECDS02840</name>
</gene>
<keyword evidence="1" id="KW-0614">Plasmid</keyword>
<dbReference type="HOGENOM" id="CLU_100997_11_2_4"/>
<accession>A0A060PKS1</accession>
<dbReference type="AlphaFoldDB" id="A0A060PKS1"/>
<protein>
    <recommendedName>
        <fullName evidence="3">Ester cyclase</fullName>
    </recommendedName>
</protein>
<keyword evidence="2" id="KW-1185">Reference proteome</keyword>
<reference evidence="1 2" key="2">
    <citation type="journal article" date="2018" name="Int. J. Syst. Evol. Microbiol.">
        <title>Burkholderia insecticola sp. nov., a gut symbiotic bacterium of the bean bug Riptortus pedestris.</title>
        <authorList>
            <person name="Takeshita K."/>
            <person name="Tamaki H."/>
            <person name="Ohbayashi T."/>
            <person name="Meng X.-Y."/>
            <person name="Sone T."/>
            <person name="Mitani Y."/>
            <person name="Peeters C."/>
            <person name="Kikuchi Y."/>
            <person name="Vandamme P."/>
        </authorList>
    </citation>
    <scope>NUCLEOTIDE SEQUENCE [LARGE SCALE GENOMIC DNA]</scope>
    <source>
        <strain evidence="1">RPE64</strain>
        <plasmid evidence="1 2">p2</plasmid>
    </source>
</reference>
<dbReference type="KEGG" id="buo:BRPE64_ECDS02840"/>
<evidence type="ECO:0000313" key="1">
    <source>
        <dbReference type="EMBL" id="BAO94166.1"/>
    </source>
</evidence>
<dbReference type="GO" id="GO:0030638">
    <property type="term" value="P:polyketide metabolic process"/>
    <property type="evidence" value="ECO:0007669"/>
    <property type="project" value="InterPro"/>
</dbReference>
<reference evidence="1 2" key="1">
    <citation type="journal article" date="2013" name="Genome Announc.">
        <title>Complete Genome Sequence of Burkholderia sp. Strain RPE64, Bacterial Symbiont of the Bean Bug Riptortus pedestris.</title>
        <authorList>
            <person name="Shibata T.F."/>
            <person name="Maeda T."/>
            <person name="Nikoh N."/>
            <person name="Yamaguchi K."/>
            <person name="Oshima K."/>
            <person name="Hattori M."/>
            <person name="Nishiyama T."/>
            <person name="Hasebe M."/>
            <person name="Fukatsu T."/>
            <person name="Kikuchi Y."/>
            <person name="Shigenobu S."/>
        </authorList>
    </citation>
    <scope>NUCLEOTIDE SEQUENCE [LARGE SCALE GENOMIC DNA]</scope>
    <source>
        <plasmid evidence="1 2">p2</plasmid>
    </source>
</reference>
<dbReference type="PANTHER" id="PTHR38436">
    <property type="entry name" value="POLYKETIDE CYCLASE SNOAL-LIKE DOMAIN"/>
    <property type="match status" value="1"/>
</dbReference>
<dbReference type="Pfam" id="PF07366">
    <property type="entry name" value="SnoaL"/>
    <property type="match status" value="1"/>
</dbReference>
<dbReference type="SUPFAM" id="SSF54427">
    <property type="entry name" value="NTF2-like"/>
    <property type="match status" value="1"/>
</dbReference>
<proteinExistence type="predicted"/>
<organism evidence="1 2">
    <name type="scientific">Caballeronia insecticola</name>
    <dbReference type="NCBI Taxonomy" id="758793"/>
    <lineage>
        <taxon>Bacteria</taxon>
        <taxon>Pseudomonadati</taxon>
        <taxon>Pseudomonadota</taxon>
        <taxon>Betaproteobacteria</taxon>
        <taxon>Burkholderiales</taxon>
        <taxon>Burkholderiaceae</taxon>
        <taxon>Caballeronia</taxon>
    </lineage>
</organism>
<geneLocation type="plasmid" evidence="1 2">
    <name>p2</name>
</geneLocation>
<dbReference type="Gene3D" id="3.10.450.50">
    <property type="match status" value="1"/>
</dbReference>